<dbReference type="AlphaFoldDB" id="A0A290Q7G8"/>
<evidence type="ECO:0000256" key="3">
    <source>
        <dbReference type="ARBA" id="ARBA00022729"/>
    </source>
</evidence>
<dbReference type="InterPro" id="IPR059100">
    <property type="entry name" value="TSP3_bac"/>
</dbReference>
<dbReference type="OrthoDB" id="175607at2"/>
<dbReference type="Gene3D" id="2.60.40.2030">
    <property type="match status" value="1"/>
</dbReference>
<reference evidence="6 7" key="1">
    <citation type="submission" date="2017-09" db="EMBL/GenBank/DDBJ databases">
        <title>Complete genome sequence of Verrucomicrobial strain HZ-65, isolated from freshwater.</title>
        <authorList>
            <person name="Choi A."/>
        </authorList>
    </citation>
    <scope>NUCLEOTIDE SEQUENCE [LARGE SCALE GENOMIC DNA]</scope>
    <source>
        <strain evidence="6 7">HZ-65</strain>
    </source>
</reference>
<evidence type="ECO:0000313" key="7">
    <source>
        <dbReference type="Proteomes" id="UP000217265"/>
    </source>
</evidence>
<dbReference type="Pfam" id="PF08811">
    <property type="entry name" value="DUF1800"/>
    <property type="match status" value="1"/>
</dbReference>
<evidence type="ECO:0000256" key="5">
    <source>
        <dbReference type="SAM" id="SignalP"/>
    </source>
</evidence>
<keyword evidence="4" id="KW-0106">Calcium</keyword>
<evidence type="ECO:0008006" key="8">
    <source>
        <dbReference type="Google" id="ProtNLM"/>
    </source>
</evidence>
<feature type="chain" id="PRO_5013035954" description="DUF1800 domain-containing protein" evidence="5">
    <location>
        <begin position="31"/>
        <end position="891"/>
    </location>
</feature>
<proteinExistence type="predicted"/>
<organism evidence="6 7">
    <name type="scientific">Nibricoccus aquaticus</name>
    <dbReference type="NCBI Taxonomy" id="2576891"/>
    <lineage>
        <taxon>Bacteria</taxon>
        <taxon>Pseudomonadati</taxon>
        <taxon>Verrucomicrobiota</taxon>
        <taxon>Opitutia</taxon>
        <taxon>Opitutales</taxon>
        <taxon>Opitutaceae</taxon>
        <taxon>Nibricoccus</taxon>
    </lineage>
</organism>
<sequence length="891" mass="95572">MCPVNLRAKLARASLFAAFGALLFPATASAILDRDANQLSDIWQLQYGTGNVSAAADTDRDGFTNLEESAAGTNPLDPNSRPVMNMQSGAGQVQIKWVNPGDKQYTVLTSPTLGAGAVWTTAGIYTGGAGQMTAAFNAGSTSGGFFRVQIDDLDTDGDGLFDWDERRLGLDPTRKNTDGYGSTTITDFYRANQALLLATDANATNDNSVTVAALDPYMSENWADPGVIVFRRSGGTNALPLTAITVNYTIGGTATAGTDYQGPASGTVAFGLGVSEVLMNFTPVADADVEGSETITVTLQTGTGYILGTALAGAPSATVATINLADATGGAISDEEAARFLAQATFGPTEGEITRVKQLGFSGWIDDQFTRAANYHLPLVHTWQAEYQALATPANATSSDRTEVWWRRAMATDGASDPLRQRVAHAISQICIISDRVETLDGSPRGMAAYHDKLLENTFGNYRDLLKAVSLHPTMGIYLSHLRNQKANPSRNIYPDENYAREIMQLFSIGLWELNPDGTRKLDGNGQAIPTYDNEDISNFARVFTGLSYSKKFTSSTNFTVIDTVGFTDGNALMWEPMKGFDAYHDLAAKTLLNGLVLPARTASPGGTGTATMLDVDAAMTNLTNHNNTGPFIARLLIQRLVTSNPTNAYIGRVAAAFANNGSGVRGDMRAVIKAILLDTEARSLSLLTEPDQGLQREPYLRYAALTRALGTVPADGRYRGFRNIDGDFLQRPYSSPSVFNFYSPDYQPLGVLKNAGLVGPEFQITNGVTGITSPNRFYNSIHNTTLLRMNVSAATNIDGTANTTLDCVIDTAPWIDDATSNPESLVARLDRILAAGQLSTNTLRIITKAVRRIDDPLGTTDPTTRTTRAINRLRMAAYLVAISPEACVLK</sequence>
<keyword evidence="7" id="KW-1185">Reference proteome</keyword>
<feature type="signal peptide" evidence="5">
    <location>
        <begin position="1"/>
        <end position="30"/>
    </location>
</feature>
<dbReference type="KEGG" id="vbh:CMV30_11035"/>
<accession>A0A290Q7G8</accession>
<protein>
    <recommendedName>
        <fullName evidence="8">DUF1800 domain-containing protein</fullName>
    </recommendedName>
</protein>
<dbReference type="PANTHER" id="PTHR43737">
    <property type="entry name" value="BLL7424 PROTEIN"/>
    <property type="match status" value="1"/>
</dbReference>
<dbReference type="Pfam" id="PF18884">
    <property type="entry name" value="TSP3_bac"/>
    <property type="match status" value="2"/>
</dbReference>
<dbReference type="Proteomes" id="UP000217265">
    <property type="component" value="Chromosome"/>
</dbReference>
<dbReference type="InterPro" id="IPR038081">
    <property type="entry name" value="CalX-like_sf"/>
</dbReference>
<comment type="subcellular location">
    <subcellularLocation>
        <location evidence="1">Secreted</location>
    </subcellularLocation>
</comment>
<evidence type="ECO:0000313" key="6">
    <source>
        <dbReference type="EMBL" id="ATC64444.1"/>
    </source>
</evidence>
<name>A0A290Q7G8_9BACT</name>
<dbReference type="EMBL" id="CP023344">
    <property type="protein sequence ID" value="ATC64444.1"/>
    <property type="molecule type" value="Genomic_DNA"/>
</dbReference>
<dbReference type="RefSeq" id="WP_096056076.1">
    <property type="nucleotide sequence ID" value="NZ_CP023344.1"/>
</dbReference>
<evidence type="ECO:0000256" key="2">
    <source>
        <dbReference type="ARBA" id="ARBA00022525"/>
    </source>
</evidence>
<keyword evidence="3 5" id="KW-0732">Signal</keyword>
<keyword evidence="2" id="KW-0964">Secreted</keyword>
<dbReference type="InterPro" id="IPR014917">
    <property type="entry name" value="DUF1800"/>
</dbReference>
<gene>
    <name evidence="6" type="ORF">CMV30_11035</name>
</gene>
<dbReference type="PANTHER" id="PTHR43737:SF1">
    <property type="entry name" value="DUF1501 DOMAIN-CONTAINING PROTEIN"/>
    <property type="match status" value="1"/>
</dbReference>
<evidence type="ECO:0000256" key="1">
    <source>
        <dbReference type="ARBA" id="ARBA00004613"/>
    </source>
</evidence>
<dbReference type="SUPFAM" id="SSF141072">
    <property type="entry name" value="CalX-like"/>
    <property type="match status" value="1"/>
</dbReference>
<evidence type="ECO:0000256" key="4">
    <source>
        <dbReference type="ARBA" id="ARBA00022837"/>
    </source>
</evidence>